<keyword evidence="2 4" id="KW-1133">Transmembrane helix</keyword>
<keyword evidence="1 4" id="KW-0812">Transmembrane</keyword>
<reference evidence="7" key="2">
    <citation type="submission" date="2017-02" db="EMBL/GenBank/DDBJ databases">
        <title>Sunflower complete genome.</title>
        <authorList>
            <person name="Langlade N."/>
            <person name="Munos S."/>
        </authorList>
    </citation>
    <scope>NUCLEOTIDE SEQUENCE [LARGE SCALE GENOMIC DNA]</scope>
    <source>
        <tissue evidence="7">Leaves</tissue>
    </source>
</reference>
<dbReference type="InterPro" id="IPR030184">
    <property type="entry name" value="WAT1-related"/>
</dbReference>
<evidence type="ECO:0000256" key="2">
    <source>
        <dbReference type="ARBA" id="ARBA00022989"/>
    </source>
</evidence>
<dbReference type="EMBL" id="CM007906">
    <property type="protein sequence ID" value="OTF86166.1"/>
    <property type="molecule type" value="Genomic_DNA"/>
</dbReference>
<evidence type="ECO:0000313" key="6">
    <source>
        <dbReference type="EMBL" id="KAF5755109.1"/>
    </source>
</evidence>
<keyword evidence="8" id="KW-1185">Reference proteome</keyword>
<name>A0A251RP77_HELAN</name>
<evidence type="ECO:0000256" key="3">
    <source>
        <dbReference type="ARBA" id="ARBA00023136"/>
    </source>
</evidence>
<dbReference type="EMBL" id="MNCJ02000332">
    <property type="protein sequence ID" value="KAF5755109.1"/>
    <property type="molecule type" value="Genomic_DNA"/>
</dbReference>
<evidence type="ECO:0000256" key="4">
    <source>
        <dbReference type="SAM" id="Phobius"/>
    </source>
</evidence>
<evidence type="ECO:0000313" key="8">
    <source>
        <dbReference type="Proteomes" id="UP000215914"/>
    </source>
</evidence>
<dbReference type="AlphaFoldDB" id="A0A251RP77"/>
<dbReference type="Gramene" id="mRNA:HanXRQr2_Chr17g0798901">
    <property type="protein sequence ID" value="mRNA:HanXRQr2_Chr17g0798901"/>
    <property type="gene ID" value="HanXRQr2_Chr17g0798901"/>
</dbReference>
<dbReference type="Proteomes" id="UP000215914">
    <property type="component" value="Chromosome 17"/>
</dbReference>
<evidence type="ECO:0000256" key="1">
    <source>
        <dbReference type="ARBA" id="ARBA00022692"/>
    </source>
</evidence>
<sequence length="85" mass="9616">MGNVLPFVAMLMLTCVDMAVLTIVKEAMNDGMSSFVYVVYHNTLGTFILLPLFIIHIIRKLDRPPLTLRILFRLFVLGLTGLLHL</sequence>
<dbReference type="GO" id="GO:0022857">
    <property type="term" value="F:transmembrane transporter activity"/>
    <property type="evidence" value="ECO:0007669"/>
    <property type="project" value="InterPro"/>
</dbReference>
<feature type="transmembrane region" description="Helical" evidence="4">
    <location>
        <begin position="35"/>
        <end position="54"/>
    </location>
</feature>
<reference evidence="6" key="3">
    <citation type="submission" date="2020-06" db="EMBL/GenBank/DDBJ databases">
        <title>Helianthus annuus Genome sequencing and assembly Release 2.</title>
        <authorList>
            <person name="Gouzy J."/>
            <person name="Langlade N."/>
            <person name="Munos S."/>
        </authorList>
    </citation>
    <scope>NUCLEOTIDE SEQUENCE</scope>
    <source>
        <tissue evidence="6">Leaves</tissue>
    </source>
</reference>
<feature type="chain" id="PRO_5041059348" evidence="5">
    <location>
        <begin position="19"/>
        <end position="85"/>
    </location>
</feature>
<feature type="signal peptide" evidence="5">
    <location>
        <begin position="1"/>
        <end position="18"/>
    </location>
</feature>
<dbReference type="OMA" id="AVECINV"/>
<protein>
    <submittedName>
        <fullName evidence="7">Putative WAT1-related protein</fullName>
    </submittedName>
</protein>
<dbReference type="PANTHER" id="PTHR31218">
    <property type="entry name" value="WAT1-RELATED PROTEIN"/>
    <property type="match status" value="1"/>
</dbReference>
<proteinExistence type="predicted"/>
<organism evidence="7 8">
    <name type="scientific">Helianthus annuus</name>
    <name type="common">Common sunflower</name>
    <dbReference type="NCBI Taxonomy" id="4232"/>
    <lineage>
        <taxon>Eukaryota</taxon>
        <taxon>Viridiplantae</taxon>
        <taxon>Streptophyta</taxon>
        <taxon>Embryophyta</taxon>
        <taxon>Tracheophyta</taxon>
        <taxon>Spermatophyta</taxon>
        <taxon>Magnoliopsida</taxon>
        <taxon>eudicotyledons</taxon>
        <taxon>Gunneridae</taxon>
        <taxon>Pentapetalae</taxon>
        <taxon>asterids</taxon>
        <taxon>campanulids</taxon>
        <taxon>Asterales</taxon>
        <taxon>Asteraceae</taxon>
        <taxon>Asteroideae</taxon>
        <taxon>Heliantheae alliance</taxon>
        <taxon>Heliantheae</taxon>
        <taxon>Helianthus</taxon>
    </lineage>
</organism>
<dbReference type="GO" id="GO:0016020">
    <property type="term" value="C:membrane"/>
    <property type="evidence" value="ECO:0007669"/>
    <property type="project" value="InterPro"/>
</dbReference>
<gene>
    <name evidence="7" type="ORF">HannXRQ_Chr17g0547791</name>
    <name evidence="6" type="ORF">HanXRQr2_Chr17g0798901</name>
</gene>
<evidence type="ECO:0000313" key="7">
    <source>
        <dbReference type="EMBL" id="OTF86166.1"/>
    </source>
</evidence>
<keyword evidence="3 4" id="KW-0472">Membrane</keyword>
<keyword evidence="5" id="KW-0732">Signal</keyword>
<dbReference type="InParanoid" id="A0A251RP77"/>
<evidence type="ECO:0000256" key="5">
    <source>
        <dbReference type="SAM" id="SignalP"/>
    </source>
</evidence>
<reference evidence="6 8" key="1">
    <citation type="journal article" date="2017" name="Nature">
        <title>The sunflower genome provides insights into oil metabolism, flowering and Asterid evolution.</title>
        <authorList>
            <person name="Badouin H."/>
            <person name="Gouzy J."/>
            <person name="Grassa C.J."/>
            <person name="Murat F."/>
            <person name="Staton S.E."/>
            <person name="Cottret L."/>
            <person name="Lelandais-Briere C."/>
            <person name="Owens G.L."/>
            <person name="Carrere S."/>
            <person name="Mayjonade B."/>
            <person name="Legrand L."/>
            <person name="Gill N."/>
            <person name="Kane N.C."/>
            <person name="Bowers J.E."/>
            <person name="Hubner S."/>
            <person name="Bellec A."/>
            <person name="Berard A."/>
            <person name="Berges H."/>
            <person name="Blanchet N."/>
            <person name="Boniface M.C."/>
            <person name="Brunel D."/>
            <person name="Catrice O."/>
            <person name="Chaidir N."/>
            <person name="Claudel C."/>
            <person name="Donnadieu C."/>
            <person name="Faraut T."/>
            <person name="Fievet G."/>
            <person name="Helmstetter N."/>
            <person name="King M."/>
            <person name="Knapp S.J."/>
            <person name="Lai Z."/>
            <person name="Le Paslier M.C."/>
            <person name="Lippi Y."/>
            <person name="Lorenzon L."/>
            <person name="Mandel J.R."/>
            <person name="Marage G."/>
            <person name="Marchand G."/>
            <person name="Marquand E."/>
            <person name="Bret-Mestries E."/>
            <person name="Morien E."/>
            <person name="Nambeesan S."/>
            <person name="Nguyen T."/>
            <person name="Pegot-Espagnet P."/>
            <person name="Pouilly N."/>
            <person name="Raftis F."/>
            <person name="Sallet E."/>
            <person name="Schiex T."/>
            <person name="Thomas J."/>
            <person name="Vandecasteele C."/>
            <person name="Vares D."/>
            <person name="Vear F."/>
            <person name="Vautrin S."/>
            <person name="Crespi M."/>
            <person name="Mangin B."/>
            <person name="Burke J.M."/>
            <person name="Salse J."/>
            <person name="Munos S."/>
            <person name="Vincourt P."/>
            <person name="Rieseberg L.H."/>
            <person name="Langlade N.B."/>
        </authorList>
    </citation>
    <scope>NUCLEOTIDE SEQUENCE [LARGE SCALE GENOMIC DNA]</scope>
    <source>
        <strain evidence="8">cv. SF193</strain>
        <tissue evidence="6">Leaves</tissue>
    </source>
</reference>
<accession>A0A251RP77</accession>